<dbReference type="Proteomes" id="UP000805704">
    <property type="component" value="Chromosome 21"/>
</dbReference>
<keyword evidence="2" id="KW-1185">Reference proteome</keyword>
<evidence type="ECO:0000313" key="2">
    <source>
        <dbReference type="Proteomes" id="UP000805704"/>
    </source>
</evidence>
<evidence type="ECO:0000313" key="1">
    <source>
        <dbReference type="EMBL" id="KAG8005879.1"/>
    </source>
</evidence>
<name>A0ACB7EUH4_NIBAL</name>
<reference evidence="1" key="1">
    <citation type="submission" date="2020-04" db="EMBL/GenBank/DDBJ databases">
        <title>A chromosome-scale assembly and high-density genetic map of the yellow drum (Nibea albiflora) genome.</title>
        <authorList>
            <person name="Xu D."/>
            <person name="Zhang W."/>
            <person name="Chen R."/>
            <person name="Tan P."/>
            <person name="Wang L."/>
            <person name="Song H."/>
            <person name="Tian L."/>
            <person name="Zhu Q."/>
            <person name="Wang B."/>
        </authorList>
    </citation>
    <scope>NUCLEOTIDE SEQUENCE</scope>
    <source>
        <strain evidence="1">ZJHYS-2018</strain>
    </source>
</reference>
<protein>
    <submittedName>
        <fullName evidence="1">WW domain-binding protein 1</fullName>
    </submittedName>
</protein>
<comment type="caution">
    <text evidence="1">The sequence shown here is derived from an EMBL/GenBank/DDBJ whole genome shotgun (WGS) entry which is preliminary data.</text>
</comment>
<organism evidence="1 2">
    <name type="scientific">Nibea albiflora</name>
    <name type="common">Yellow drum</name>
    <name type="synonym">Corvina albiflora</name>
    <dbReference type="NCBI Taxonomy" id="240163"/>
    <lineage>
        <taxon>Eukaryota</taxon>
        <taxon>Metazoa</taxon>
        <taxon>Chordata</taxon>
        <taxon>Craniata</taxon>
        <taxon>Vertebrata</taxon>
        <taxon>Euteleostomi</taxon>
        <taxon>Actinopterygii</taxon>
        <taxon>Neopterygii</taxon>
        <taxon>Teleostei</taxon>
        <taxon>Neoteleostei</taxon>
        <taxon>Acanthomorphata</taxon>
        <taxon>Eupercaria</taxon>
        <taxon>Sciaenidae</taxon>
        <taxon>Nibea</taxon>
    </lineage>
</organism>
<proteinExistence type="predicted"/>
<accession>A0ACB7EUH4</accession>
<sequence length="568" mass="62720">MEYHSGGSLPLLGRPRYCPGANANGGYLCETGHCCGETGCCTYYYELWWFWLLWTVLILFSCCCAYRHRRAKLRVQQQQRQREISLLAYHGANSYPSSMLDLSFLASLKLPSYEEVAAQPSTPPPPYSSVFTTPRYPQPPRAADPHLLTQHGPLLHRPLSDGPSSLSSDNSSSLSAPVTYETDTSHATTPSEATPLTLDVTMETIAAAASCLEVNEAQFVSERKLTTVDIGTADENSAGAQEHIATDSAVTNQIVSMGVVTRAVSPHSLPSPSSEVALPIVTTSPVKQQLGLIPCTSIVNTCSFNPSTYKPYPSFNPTTYKPYPSINPTTYKPYPSFNPSTYKPYPSFNPSTYKPYPSFNPSTYKPYPSFNPSTYKPYPSINPTTYKPYPSINPTTYKPYPSINPTTYKPYPSINPTTYKPYPSINPTTYKPYPGFDPGPPSWEDEEEQQEQDDDEDDMGADESQYRHRRLTGDSGIEVCRCRVEEEEEEEEGEEKEEEKRKEISRRGGGGVERDKKVGGNTDLHDSVDCPARGQITTGEGLTLCNSTSTTSPASEDGGKVLIVMETV</sequence>
<gene>
    <name evidence="1" type="primary">WBP1.2</name>
    <name evidence="1" type="ORF">GBF38_004895</name>
</gene>
<dbReference type="EMBL" id="CM024809">
    <property type="protein sequence ID" value="KAG8005879.1"/>
    <property type="molecule type" value="Genomic_DNA"/>
</dbReference>